<evidence type="ECO:0000256" key="4">
    <source>
        <dbReference type="ARBA" id="ARBA00023163"/>
    </source>
</evidence>
<dbReference type="PROSITE" id="PS50066">
    <property type="entry name" value="MADS_BOX_2"/>
    <property type="match status" value="1"/>
</dbReference>
<dbReference type="SMART" id="SM00432">
    <property type="entry name" value="MADS"/>
    <property type="match status" value="1"/>
</dbReference>
<organism evidence="7 8">
    <name type="scientific">Rhynchospora breviuscula</name>
    <dbReference type="NCBI Taxonomy" id="2022672"/>
    <lineage>
        <taxon>Eukaryota</taxon>
        <taxon>Viridiplantae</taxon>
        <taxon>Streptophyta</taxon>
        <taxon>Embryophyta</taxon>
        <taxon>Tracheophyta</taxon>
        <taxon>Spermatophyta</taxon>
        <taxon>Magnoliopsida</taxon>
        <taxon>Liliopsida</taxon>
        <taxon>Poales</taxon>
        <taxon>Cyperaceae</taxon>
        <taxon>Cyperoideae</taxon>
        <taxon>Rhynchosporeae</taxon>
        <taxon>Rhynchospora</taxon>
    </lineage>
</organism>
<dbReference type="EMBL" id="JAMQYH010000004">
    <property type="protein sequence ID" value="KAJ1690088.1"/>
    <property type="molecule type" value="Genomic_DNA"/>
</dbReference>
<feature type="domain" description="MADS-box" evidence="6">
    <location>
        <begin position="15"/>
        <end position="69"/>
    </location>
</feature>
<dbReference type="Pfam" id="PF00319">
    <property type="entry name" value="SRF-TF"/>
    <property type="match status" value="1"/>
</dbReference>
<keyword evidence="8" id="KW-1185">Reference proteome</keyword>
<gene>
    <name evidence="7" type="ORF">LUZ63_014243</name>
</gene>
<evidence type="ECO:0000256" key="3">
    <source>
        <dbReference type="ARBA" id="ARBA00023125"/>
    </source>
</evidence>
<dbReference type="FunFam" id="3.40.1810.10:FF:000006">
    <property type="entry name" value="Agamous-like MADS-box protein AGL62"/>
    <property type="match status" value="1"/>
</dbReference>
<dbReference type="SUPFAM" id="SSF55455">
    <property type="entry name" value="SRF-like"/>
    <property type="match status" value="1"/>
</dbReference>
<dbReference type="Gene3D" id="3.40.1810.10">
    <property type="entry name" value="Transcription factor, MADS-box"/>
    <property type="match status" value="1"/>
</dbReference>
<evidence type="ECO:0000313" key="7">
    <source>
        <dbReference type="EMBL" id="KAJ1690088.1"/>
    </source>
</evidence>
<evidence type="ECO:0000259" key="6">
    <source>
        <dbReference type="PROSITE" id="PS50066"/>
    </source>
</evidence>
<sequence length="178" mass="19947">MEKQPNGIQKGHQKDMKRIEKPGARQVCFSKRCNVLFKKASELSTLCGAEVAIIVYSSAGKPYTFDCPAVDPVINKFLSDNSDQPDHFSSTNNSQNHHQGAIISHLNKKCADTLSRLDTETLRRLMMQQGQKQAVKASPKRLESDAWESMACLLYRLLQVDGRLESTKEINHVLNGIC</sequence>
<keyword evidence="2" id="KW-0805">Transcription regulation</keyword>
<dbReference type="InterPro" id="IPR002100">
    <property type="entry name" value="TF_MADSbox"/>
</dbReference>
<keyword evidence="3" id="KW-0238">DNA-binding</keyword>
<dbReference type="PANTHER" id="PTHR11945">
    <property type="entry name" value="MADS BOX PROTEIN"/>
    <property type="match status" value="1"/>
</dbReference>
<dbReference type="AlphaFoldDB" id="A0A9Q0HLF3"/>
<dbReference type="GO" id="GO:0005634">
    <property type="term" value="C:nucleus"/>
    <property type="evidence" value="ECO:0007669"/>
    <property type="project" value="UniProtKB-SubCell"/>
</dbReference>
<protein>
    <recommendedName>
        <fullName evidence="6">MADS-box domain-containing protein</fullName>
    </recommendedName>
</protein>
<name>A0A9Q0HLF3_9POAL</name>
<evidence type="ECO:0000313" key="8">
    <source>
        <dbReference type="Proteomes" id="UP001151287"/>
    </source>
</evidence>
<dbReference type="InterPro" id="IPR036879">
    <property type="entry name" value="TF_MADSbox_sf"/>
</dbReference>
<evidence type="ECO:0000256" key="5">
    <source>
        <dbReference type="ARBA" id="ARBA00023242"/>
    </source>
</evidence>
<evidence type="ECO:0000256" key="2">
    <source>
        <dbReference type="ARBA" id="ARBA00023015"/>
    </source>
</evidence>
<dbReference type="PANTHER" id="PTHR11945:SF776">
    <property type="entry name" value="AGAMOUS-LIKE 50-RELATED"/>
    <property type="match status" value="1"/>
</dbReference>
<proteinExistence type="predicted"/>
<comment type="caution">
    <text evidence="7">The sequence shown here is derived from an EMBL/GenBank/DDBJ whole genome shotgun (WGS) entry which is preliminary data.</text>
</comment>
<accession>A0A9Q0HLF3</accession>
<evidence type="ECO:0000256" key="1">
    <source>
        <dbReference type="ARBA" id="ARBA00004123"/>
    </source>
</evidence>
<reference evidence="7" key="1">
    <citation type="journal article" date="2022" name="Cell">
        <title>Repeat-based holocentromeres influence genome architecture and karyotype evolution.</title>
        <authorList>
            <person name="Hofstatter P.G."/>
            <person name="Thangavel G."/>
            <person name="Lux T."/>
            <person name="Neumann P."/>
            <person name="Vondrak T."/>
            <person name="Novak P."/>
            <person name="Zhang M."/>
            <person name="Costa L."/>
            <person name="Castellani M."/>
            <person name="Scott A."/>
            <person name="Toegelov H."/>
            <person name="Fuchs J."/>
            <person name="Mata-Sucre Y."/>
            <person name="Dias Y."/>
            <person name="Vanzela A.L.L."/>
            <person name="Huettel B."/>
            <person name="Almeida C.C.S."/>
            <person name="Simkova H."/>
            <person name="Souza G."/>
            <person name="Pedrosa-Harand A."/>
            <person name="Macas J."/>
            <person name="Mayer K.F.X."/>
            <person name="Houben A."/>
            <person name="Marques A."/>
        </authorList>
    </citation>
    <scope>NUCLEOTIDE SEQUENCE</scope>
    <source>
        <strain evidence="7">RhyBre1mFocal</strain>
    </source>
</reference>
<comment type="subcellular location">
    <subcellularLocation>
        <location evidence="1">Nucleus</location>
    </subcellularLocation>
</comment>
<dbReference type="GO" id="GO:0046983">
    <property type="term" value="F:protein dimerization activity"/>
    <property type="evidence" value="ECO:0007669"/>
    <property type="project" value="InterPro"/>
</dbReference>
<dbReference type="OrthoDB" id="1390705at2759"/>
<keyword evidence="5" id="KW-0539">Nucleus</keyword>
<dbReference type="GO" id="GO:0000978">
    <property type="term" value="F:RNA polymerase II cis-regulatory region sequence-specific DNA binding"/>
    <property type="evidence" value="ECO:0007669"/>
    <property type="project" value="TreeGrafter"/>
</dbReference>
<dbReference type="PRINTS" id="PR00404">
    <property type="entry name" value="MADSDOMAIN"/>
</dbReference>
<dbReference type="Proteomes" id="UP001151287">
    <property type="component" value="Unassembled WGS sequence"/>
</dbReference>
<keyword evidence="4" id="KW-0804">Transcription</keyword>
<dbReference type="GO" id="GO:0000981">
    <property type="term" value="F:DNA-binding transcription factor activity, RNA polymerase II-specific"/>
    <property type="evidence" value="ECO:0007669"/>
    <property type="project" value="TreeGrafter"/>
</dbReference>